<evidence type="ECO:0000313" key="4">
    <source>
        <dbReference type="EMBL" id="KAK4178129.1"/>
    </source>
</evidence>
<name>A0AAN6WA03_9PEZI</name>
<comment type="similarity">
    <text evidence="1">Belongs to the LovG family.</text>
</comment>
<gene>
    <name evidence="4" type="ORF">QBC36DRAFT_369364</name>
</gene>
<comment type="caution">
    <text evidence="4">The sequence shown here is derived from an EMBL/GenBank/DDBJ whole genome shotgun (WGS) entry which is preliminary data.</text>
</comment>
<dbReference type="InterPro" id="IPR050593">
    <property type="entry name" value="LovG"/>
</dbReference>
<evidence type="ECO:0000313" key="5">
    <source>
        <dbReference type="Proteomes" id="UP001302321"/>
    </source>
</evidence>
<dbReference type="PANTHER" id="PTHR48070">
    <property type="entry name" value="ESTERASE OVCA2"/>
    <property type="match status" value="1"/>
</dbReference>
<dbReference type="GO" id="GO:0005634">
    <property type="term" value="C:nucleus"/>
    <property type="evidence" value="ECO:0007669"/>
    <property type="project" value="TreeGrafter"/>
</dbReference>
<dbReference type="PANTHER" id="PTHR48070:SF3">
    <property type="entry name" value="ESTERASE DBAE-RELATED"/>
    <property type="match status" value="1"/>
</dbReference>
<dbReference type="Proteomes" id="UP001302321">
    <property type="component" value="Unassembled WGS sequence"/>
</dbReference>
<dbReference type="InterPro" id="IPR029058">
    <property type="entry name" value="AB_hydrolase_fold"/>
</dbReference>
<dbReference type="Pfam" id="PF03959">
    <property type="entry name" value="FSH1"/>
    <property type="match status" value="1"/>
</dbReference>
<accession>A0AAN6WA03</accession>
<dbReference type="GO" id="GO:0016787">
    <property type="term" value="F:hydrolase activity"/>
    <property type="evidence" value="ECO:0007669"/>
    <property type="project" value="UniProtKB-KW"/>
</dbReference>
<dbReference type="AlphaFoldDB" id="A0AAN6WA03"/>
<feature type="domain" description="Serine hydrolase" evidence="3">
    <location>
        <begin position="2"/>
        <end position="204"/>
    </location>
</feature>
<reference evidence="4" key="2">
    <citation type="submission" date="2023-05" db="EMBL/GenBank/DDBJ databases">
        <authorList>
            <consortium name="Lawrence Berkeley National Laboratory"/>
            <person name="Steindorff A."/>
            <person name="Hensen N."/>
            <person name="Bonometti L."/>
            <person name="Westerberg I."/>
            <person name="Brannstrom I.O."/>
            <person name="Guillou S."/>
            <person name="Cros-Aarteil S."/>
            <person name="Calhoun S."/>
            <person name="Haridas S."/>
            <person name="Kuo A."/>
            <person name="Mondo S."/>
            <person name="Pangilinan J."/>
            <person name="Riley R."/>
            <person name="Labutti K."/>
            <person name="Andreopoulos B."/>
            <person name="Lipzen A."/>
            <person name="Chen C."/>
            <person name="Yanf M."/>
            <person name="Daum C."/>
            <person name="Ng V."/>
            <person name="Clum A."/>
            <person name="Ohm R."/>
            <person name="Martin F."/>
            <person name="Silar P."/>
            <person name="Natvig D."/>
            <person name="Lalanne C."/>
            <person name="Gautier V."/>
            <person name="Ament-Velasquez S.L."/>
            <person name="Kruys A."/>
            <person name="Hutchinson M.I."/>
            <person name="Powell A.J."/>
            <person name="Barry K."/>
            <person name="Miller A.N."/>
            <person name="Grigoriev I.V."/>
            <person name="Debuchy R."/>
            <person name="Gladieux P."/>
            <person name="Thoren M.H."/>
            <person name="Johannesson H."/>
        </authorList>
    </citation>
    <scope>NUCLEOTIDE SEQUENCE</scope>
    <source>
        <strain evidence="4">CBS 892.96</strain>
    </source>
</reference>
<sequence length="219" mass="24540">MKPKILFLHGSGTNPLIFRIQSRTLLSLLSPHFELVFLPGFHECPPGPGVLPFFEGAEPYLKWLDDSTPHEEEVHWPELVRLVDEVEKQGPFVGVVGFSQGAKAGMELVRYLENREREMRFWVGVCGTAPFQGGQDKKREGGYRESLRLGTVNKTESFHVIGEGDPWRGESEALVGFFDGGGGDERKKKVRRVEGGHQMPLGKGVNREVVEWILGACRL</sequence>
<dbReference type="InterPro" id="IPR005645">
    <property type="entry name" value="FSH-like_dom"/>
</dbReference>
<dbReference type="GO" id="GO:0044550">
    <property type="term" value="P:secondary metabolite biosynthetic process"/>
    <property type="evidence" value="ECO:0007669"/>
    <property type="project" value="TreeGrafter"/>
</dbReference>
<dbReference type="EMBL" id="MU866146">
    <property type="protein sequence ID" value="KAK4178129.1"/>
    <property type="molecule type" value="Genomic_DNA"/>
</dbReference>
<reference evidence="4" key="1">
    <citation type="journal article" date="2023" name="Mol. Phylogenet. Evol.">
        <title>Genome-scale phylogeny and comparative genomics of the fungal order Sordariales.</title>
        <authorList>
            <person name="Hensen N."/>
            <person name="Bonometti L."/>
            <person name="Westerberg I."/>
            <person name="Brannstrom I.O."/>
            <person name="Guillou S."/>
            <person name="Cros-Aarteil S."/>
            <person name="Calhoun S."/>
            <person name="Haridas S."/>
            <person name="Kuo A."/>
            <person name="Mondo S."/>
            <person name="Pangilinan J."/>
            <person name="Riley R."/>
            <person name="LaButti K."/>
            <person name="Andreopoulos B."/>
            <person name="Lipzen A."/>
            <person name="Chen C."/>
            <person name="Yan M."/>
            <person name="Daum C."/>
            <person name="Ng V."/>
            <person name="Clum A."/>
            <person name="Steindorff A."/>
            <person name="Ohm R.A."/>
            <person name="Martin F."/>
            <person name="Silar P."/>
            <person name="Natvig D.O."/>
            <person name="Lalanne C."/>
            <person name="Gautier V."/>
            <person name="Ament-Velasquez S.L."/>
            <person name="Kruys A."/>
            <person name="Hutchinson M.I."/>
            <person name="Powell A.J."/>
            <person name="Barry K."/>
            <person name="Miller A.N."/>
            <person name="Grigoriev I.V."/>
            <person name="Debuchy R."/>
            <person name="Gladieux P."/>
            <person name="Hiltunen Thoren M."/>
            <person name="Johannesson H."/>
        </authorList>
    </citation>
    <scope>NUCLEOTIDE SEQUENCE</scope>
    <source>
        <strain evidence="4">CBS 892.96</strain>
    </source>
</reference>
<evidence type="ECO:0000256" key="1">
    <source>
        <dbReference type="ARBA" id="ARBA00005863"/>
    </source>
</evidence>
<dbReference type="SUPFAM" id="SSF53474">
    <property type="entry name" value="alpha/beta-Hydrolases"/>
    <property type="match status" value="1"/>
</dbReference>
<keyword evidence="5" id="KW-1185">Reference proteome</keyword>
<evidence type="ECO:0000256" key="2">
    <source>
        <dbReference type="ARBA" id="ARBA00022801"/>
    </source>
</evidence>
<keyword evidence="2 4" id="KW-0378">Hydrolase</keyword>
<dbReference type="GO" id="GO:0005737">
    <property type="term" value="C:cytoplasm"/>
    <property type="evidence" value="ECO:0007669"/>
    <property type="project" value="TreeGrafter"/>
</dbReference>
<organism evidence="4 5">
    <name type="scientific">Triangularia setosa</name>
    <dbReference type="NCBI Taxonomy" id="2587417"/>
    <lineage>
        <taxon>Eukaryota</taxon>
        <taxon>Fungi</taxon>
        <taxon>Dikarya</taxon>
        <taxon>Ascomycota</taxon>
        <taxon>Pezizomycotina</taxon>
        <taxon>Sordariomycetes</taxon>
        <taxon>Sordariomycetidae</taxon>
        <taxon>Sordariales</taxon>
        <taxon>Podosporaceae</taxon>
        <taxon>Triangularia</taxon>
    </lineage>
</organism>
<dbReference type="Gene3D" id="3.40.50.1820">
    <property type="entry name" value="alpha/beta hydrolase"/>
    <property type="match status" value="1"/>
</dbReference>
<protein>
    <submittedName>
        <fullName evidence="4">Serine hydrolase FSH</fullName>
    </submittedName>
</protein>
<evidence type="ECO:0000259" key="3">
    <source>
        <dbReference type="Pfam" id="PF03959"/>
    </source>
</evidence>
<proteinExistence type="inferred from homology"/>